<feature type="transmembrane region" description="Helical" evidence="10">
    <location>
        <begin position="509"/>
        <end position="529"/>
    </location>
</feature>
<accession>A0A5J9T3Y7</accession>
<feature type="domain" description="K+ potassium transporter integral membrane" evidence="11">
    <location>
        <begin position="74"/>
        <end position="137"/>
    </location>
</feature>
<dbReference type="InterPro" id="IPR053951">
    <property type="entry name" value="K_trans_N"/>
</dbReference>
<dbReference type="GO" id="GO:0015079">
    <property type="term" value="F:potassium ion transmembrane transporter activity"/>
    <property type="evidence" value="ECO:0007669"/>
    <property type="project" value="UniProtKB-UniRule"/>
</dbReference>
<feature type="transmembrane region" description="Helical" evidence="10">
    <location>
        <begin position="273"/>
        <end position="294"/>
    </location>
</feature>
<evidence type="ECO:0000256" key="3">
    <source>
        <dbReference type="ARBA" id="ARBA00022448"/>
    </source>
</evidence>
<keyword evidence="4 10" id="KW-0633">Potassium transport</keyword>
<feature type="transmembrane region" description="Helical" evidence="10">
    <location>
        <begin position="687"/>
        <end position="707"/>
    </location>
</feature>
<name>A0A5J9T3Y7_9POAL</name>
<keyword evidence="6 10" id="KW-0630">Potassium</keyword>
<evidence type="ECO:0000259" key="12">
    <source>
        <dbReference type="Pfam" id="PF22776"/>
    </source>
</evidence>
<feature type="transmembrane region" description="Helical" evidence="10">
    <location>
        <begin position="106"/>
        <end position="127"/>
    </location>
</feature>
<feature type="domain" description="K+ potassium transporter C-terminal" evidence="12">
    <location>
        <begin position="736"/>
        <end position="889"/>
    </location>
</feature>
<proteinExistence type="inferred from homology"/>
<keyword evidence="7 10" id="KW-1133">Transmembrane helix</keyword>
<dbReference type="OrthoDB" id="504708at2759"/>
<evidence type="ECO:0000256" key="4">
    <source>
        <dbReference type="ARBA" id="ARBA00022538"/>
    </source>
</evidence>
<evidence type="ECO:0000313" key="14">
    <source>
        <dbReference type="Proteomes" id="UP000324897"/>
    </source>
</evidence>
<feature type="transmembrane region" description="Helical" evidence="10">
    <location>
        <begin position="660"/>
        <end position="681"/>
    </location>
</feature>
<keyword evidence="14" id="KW-1185">Reference proteome</keyword>
<protein>
    <recommendedName>
        <fullName evidence="10">Potassium transporter</fullName>
    </recommendedName>
</protein>
<feature type="transmembrane region" description="Helical" evidence="10">
    <location>
        <begin position="406"/>
        <end position="424"/>
    </location>
</feature>
<dbReference type="Proteomes" id="UP000324897">
    <property type="component" value="Unassembled WGS sequence"/>
</dbReference>
<evidence type="ECO:0000313" key="13">
    <source>
        <dbReference type="EMBL" id="TVU05211.1"/>
    </source>
</evidence>
<evidence type="ECO:0000256" key="2">
    <source>
        <dbReference type="ARBA" id="ARBA00008440"/>
    </source>
</evidence>
<keyword evidence="3" id="KW-0813">Transport</keyword>
<feature type="transmembrane region" description="Helical" evidence="10">
    <location>
        <begin position="630"/>
        <end position="653"/>
    </location>
</feature>
<feature type="transmembrane region" description="Helical" evidence="10">
    <location>
        <begin position="430"/>
        <end position="452"/>
    </location>
</feature>
<dbReference type="InterPro" id="IPR003855">
    <property type="entry name" value="K+_transporter"/>
</dbReference>
<evidence type="ECO:0000256" key="7">
    <source>
        <dbReference type="ARBA" id="ARBA00022989"/>
    </source>
</evidence>
<comment type="caution">
    <text evidence="13">The sequence shown here is derived from an EMBL/GenBank/DDBJ whole genome shotgun (WGS) entry which is preliminary data.</text>
</comment>
<evidence type="ECO:0000256" key="1">
    <source>
        <dbReference type="ARBA" id="ARBA00004141"/>
    </source>
</evidence>
<evidence type="ECO:0000256" key="8">
    <source>
        <dbReference type="ARBA" id="ARBA00023065"/>
    </source>
</evidence>
<evidence type="ECO:0000256" key="9">
    <source>
        <dbReference type="ARBA" id="ARBA00023136"/>
    </source>
</evidence>
<feature type="domain" description="K+ potassium transporter integral membrane" evidence="11">
    <location>
        <begin position="241"/>
        <end position="727"/>
    </location>
</feature>
<dbReference type="PANTHER" id="PTHR30540">
    <property type="entry name" value="OSMOTIC STRESS POTASSIUM TRANSPORTER"/>
    <property type="match status" value="1"/>
</dbReference>
<sequence length="1003" mass="111152">MEHRVHDDVIVQVNAAAVAAVDERSSTSQIEEAIGDDGAGKAGAGITRRTFSESYKMRHRNPVEFTKWQVLLLSYQSLGVVYGDIGTSPLYTFSSFTLTNPGEEDFLGILSLILWTLTLISLVKYVLVVLDADDHGEVVAHISKALFLTTAGSSLLLANEGLLLLDAMEHRVHDDVIVQVNAAAVAAVDERSSTSQIEEAIGDDGAGKAGAGITRRTFSESYKMRHRNPVEFTKWQVLLLSYQSLGVVYGDIGTSPLYTFSSFTLTNPGEEDFLGILSLILWTLTLISLVKYVLVVLDADDHGEGGTFALYSLLRQHVNFKGSMPVPVTRLASDINLKFHSKKRNLPSRMHEFLEGSTTAQAVITYIVLVGTCMVIGDGALTPSISVLSAVQGIQSRSSKITQNHVVILCVIILIFLFLFQRYGTSKVSFTFSPIMLMWFALISFIGVYNIIKYYPPVLKAVSPHYIYIFFARNKRAGWEQLGTVVLCITGAEAMFADLGHFNKSSIQMAFSFLVYPSLILAYAGQAAFLIKNPSKLSTTFYSSIPEPLFWPMFIVATLAAIVASQALISASFSIIRQSVALGCFPRVTMKHTSEKYEGQVYSPEVNYFLMIVCILITVGFKGGPEIGQAYGVAVIWVMLITTNLITVVMVIIWQFHIALAGSFFAVYTTLEGLITVSLLNKIAQGGWVPFAITAFFLIITLSWTYGRRKKNEYEASNLMDKQEFIKIVTMSNRVPGICIFCTDLMNGIPPIVRHYVHHMGCLRELMVFVTLRDLPVTSVLPEERFLIDKLEPFGVYRCIVQYGYMDSRNMDDDEYVISVIASLKEIAENEDEIMATDSALVNGSTFVHGRIILNMSDNHNCFKRFVINNLYRFLQKNFRSNISGLKIAPVIHTQTKIYKEENIGTPGMVTPESTMKMLPVTYDEASWTRKRTSDVNAGSVVPCSLSGTIFEATVFNHLFCNKGAVISDLNSPGAIVFTLMPYAPNSKAISCTNIPNQYIMNT</sequence>
<dbReference type="PANTHER" id="PTHR30540:SF106">
    <property type="entry name" value="POTASSIUM TRANSPORTER 26"/>
    <property type="match status" value="1"/>
</dbReference>
<evidence type="ECO:0000256" key="10">
    <source>
        <dbReference type="RuleBase" id="RU321113"/>
    </source>
</evidence>
<dbReference type="AlphaFoldDB" id="A0A5J9T3Y7"/>
<keyword evidence="5 10" id="KW-0812">Transmembrane</keyword>
<organism evidence="13 14">
    <name type="scientific">Eragrostis curvula</name>
    <name type="common">weeping love grass</name>
    <dbReference type="NCBI Taxonomy" id="38414"/>
    <lineage>
        <taxon>Eukaryota</taxon>
        <taxon>Viridiplantae</taxon>
        <taxon>Streptophyta</taxon>
        <taxon>Embryophyta</taxon>
        <taxon>Tracheophyta</taxon>
        <taxon>Spermatophyta</taxon>
        <taxon>Magnoliopsida</taxon>
        <taxon>Liliopsida</taxon>
        <taxon>Poales</taxon>
        <taxon>Poaceae</taxon>
        <taxon>PACMAD clade</taxon>
        <taxon>Chloridoideae</taxon>
        <taxon>Eragrostideae</taxon>
        <taxon>Eragrostidinae</taxon>
        <taxon>Eragrostis</taxon>
    </lineage>
</organism>
<dbReference type="GO" id="GO:0016020">
    <property type="term" value="C:membrane"/>
    <property type="evidence" value="ECO:0007669"/>
    <property type="project" value="UniProtKB-SubCell"/>
</dbReference>
<dbReference type="Pfam" id="PF02705">
    <property type="entry name" value="K_trans"/>
    <property type="match status" value="2"/>
</dbReference>
<dbReference type="InterPro" id="IPR053952">
    <property type="entry name" value="K_trans_C"/>
</dbReference>
<comment type="caution">
    <text evidence="10">Lacks conserved residue(s) required for the propagation of feature annotation.</text>
</comment>
<keyword evidence="9 10" id="KW-0472">Membrane</keyword>
<comment type="function">
    <text evidence="10">Potassium transporter.</text>
</comment>
<keyword evidence="8 10" id="KW-0406">Ion transport</keyword>
<comment type="similarity">
    <text evidence="2 10">Belongs to the HAK/KUP transporter (TC 2.A.72.3) family.</text>
</comment>
<evidence type="ECO:0000256" key="6">
    <source>
        <dbReference type="ARBA" id="ARBA00022958"/>
    </source>
</evidence>
<dbReference type="EMBL" id="RWGY01000051">
    <property type="protein sequence ID" value="TVU05211.1"/>
    <property type="molecule type" value="Genomic_DNA"/>
</dbReference>
<comment type="subcellular location">
    <subcellularLocation>
        <location evidence="1 10">Membrane</location>
        <topology evidence="1 10">Multi-pass membrane protein</topology>
    </subcellularLocation>
</comment>
<feature type="transmembrane region" description="Helical" evidence="10">
    <location>
        <begin position="549"/>
        <end position="569"/>
    </location>
</feature>
<dbReference type="Pfam" id="PF22776">
    <property type="entry name" value="K_trans_C"/>
    <property type="match status" value="1"/>
</dbReference>
<evidence type="ECO:0000259" key="11">
    <source>
        <dbReference type="Pfam" id="PF02705"/>
    </source>
</evidence>
<feature type="transmembrane region" description="Helical" evidence="10">
    <location>
        <begin position="606"/>
        <end position="624"/>
    </location>
</feature>
<evidence type="ECO:0000256" key="5">
    <source>
        <dbReference type="ARBA" id="ARBA00022692"/>
    </source>
</evidence>
<reference evidence="13 14" key="1">
    <citation type="journal article" date="2019" name="Sci. Rep.">
        <title>A high-quality genome of Eragrostis curvula grass provides insights into Poaceae evolution and supports new strategies to enhance forage quality.</title>
        <authorList>
            <person name="Carballo J."/>
            <person name="Santos B.A.C.M."/>
            <person name="Zappacosta D."/>
            <person name="Garbus I."/>
            <person name="Selva J.P."/>
            <person name="Gallo C.A."/>
            <person name="Diaz A."/>
            <person name="Albertini E."/>
            <person name="Caccamo M."/>
            <person name="Echenique V."/>
        </authorList>
    </citation>
    <scope>NUCLEOTIDE SEQUENCE [LARGE SCALE GENOMIC DNA]</scope>
    <source>
        <strain evidence="14">cv. Victoria</strain>
        <tissue evidence="13">Leaf</tissue>
    </source>
</reference>
<gene>
    <name evidence="13" type="ORF">EJB05_48365</name>
</gene>
<dbReference type="NCBIfam" id="TIGR00794">
    <property type="entry name" value="kup"/>
    <property type="match status" value="1"/>
</dbReference>
<dbReference type="Gramene" id="TVU05211">
    <property type="protein sequence ID" value="TVU05211"/>
    <property type="gene ID" value="EJB05_48365"/>
</dbReference>